<feature type="chain" id="PRO_5009128623" evidence="1">
    <location>
        <begin position="20"/>
        <end position="138"/>
    </location>
</feature>
<feature type="signal peptide" evidence="1">
    <location>
        <begin position="1"/>
        <end position="19"/>
    </location>
</feature>
<sequence>MKKLLLALPFIFAAQLAVAIDDQDKENYKNNYTTQLKPLVVQQLSADRPEMTAGAVDAEATAYVAKMAECQFVALSQFPENYRDKAIMPVAEGADIAETTYALNQELLQDIETGKLSKDRATMMITNAQESVQMCMNS</sequence>
<evidence type="ECO:0000256" key="1">
    <source>
        <dbReference type="SAM" id="SignalP"/>
    </source>
</evidence>
<dbReference type="RefSeq" id="WP_069296103.1">
    <property type="nucleotide sequence ID" value="NZ_MCRI01000015.1"/>
</dbReference>
<proteinExistence type="predicted"/>
<reference evidence="2 3" key="1">
    <citation type="submission" date="2016-07" db="EMBL/GenBank/DDBJ databases">
        <title>Draft Genome Sequence of Methylophaga muralis Bur 1.</title>
        <authorList>
            <person name="Vasilenko O.V."/>
            <person name="Doronina N.V."/>
            <person name="Shmareva M.N."/>
            <person name="Tarlachkov S.V."/>
            <person name="Mustakhimov I."/>
            <person name="Trotsenko Y.A."/>
        </authorList>
    </citation>
    <scope>NUCLEOTIDE SEQUENCE [LARGE SCALE GENOMIC DNA]</scope>
    <source>
        <strain evidence="2 3">Bur 1</strain>
    </source>
</reference>
<keyword evidence="3" id="KW-1185">Reference proteome</keyword>
<gene>
    <name evidence="2" type="ORF">A9E74_01648</name>
</gene>
<dbReference type="EMBL" id="MCRI01000015">
    <property type="protein sequence ID" value="ODN66697.1"/>
    <property type="molecule type" value="Genomic_DNA"/>
</dbReference>
<evidence type="ECO:0000313" key="3">
    <source>
        <dbReference type="Proteomes" id="UP000094379"/>
    </source>
</evidence>
<comment type="caution">
    <text evidence="2">The sequence shown here is derived from an EMBL/GenBank/DDBJ whole genome shotgun (WGS) entry which is preliminary data.</text>
</comment>
<accession>A0A1E3GRP9</accession>
<keyword evidence="1" id="KW-0732">Signal</keyword>
<dbReference type="AlphaFoldDB" id="A0A1E3GRP9"/>
<name>A0A1E3GRP9_9GAMM</name>
<protein>
    <submittedName>
        <fullName evidence="2">Uncharacterized protein</fullName>
    </submittedName>
</protein>
<organism evidence="2 3">
    <name type="scientific">Methylophaga muralis</name>
    <dbReference type="NCBI Taxonomy" id="291169"/>
    <lineage>
        <taxon>Bacteria</taxon>
        <taxon>Pseudomonadati</taxon>
        <taxon>Pseudomonadota</taxon>
        <taxon>Gammaproteobacteria</taxon>
        <taxon>Thiotrichales</taxon>
        <taxon>Piscirickettsiaceae</taxon>
        <taxon>Methylophaga</taxon>
    </lineage>
</organism>
<dbReference type="Proteomes" id="UP000094379">
    <property type="component" value="Unassembled WGS sequence"/>
</dbReference>
<evidence type="ECO:0000313" key="2">
    <source>
        <dbReference type="EMBL" id="ODN66697.1"/>
    </source>
</evidence>